<name>A0ACC7N751_9BURK</name>
<accession>A0ACC7N751</accession>
<evidence type="ECO:0000313" key="1">
    <source>
        <dbReference type="EMBL" id="MFM0103370.1"/>
    </source>
</evidence>
<dbReference type="EMBL" id="JAQQDW010000010">
    <property type="protein sequence ID" value="MFM0103370.1"/>
    <property type="molecule type" value="Genomic_DNA"/>
</dbReference>
<sequence>MAKWRIGRRIDRRAGRVAQALSRRDYTLQPARRLAWRIILWSGACLLSAVLGAAALTGWHASRGGAAVTACAAESVDVGGQQTELARARLALAEESAARAAVQKAADSAAAEVARLSAELQFLRGQSTARRDTPRR</sequence>
<dbReference type="Proteomes" id="UP001629235">
    <property type="component" value="Unassembled WGS sequence"/>
</dbReference>
<proteinExistence type="predicted"/>
<protein>
    <submittedName>
        <fullName evidence="1">Uncharacterized protein</fullName>
    </submittedName>
</protein>
<keyword evidence="2" id="KW-1185">Reference proteome</keyword>
<comment type="caution">
    <text evidence="1">The sequence shown here is derived from an EMBL/GenBank/DDBJ whole genome shotgun (WGS) entry which is preliminary data.</text>
</comment>
<gene>
    <name evidence="1" type="ORF">PQR01_07725</name>
</gene>
<evidence type="ECO:0000313" key="2">
    <source>
        <dbReference type="Proteomes" id="UP001629235"/>
    </source>
</evidence>
<reference evidence="1 2" key="1">
    <citation type="journal article" date="2024" name="Chem. Sci.">
        <title>Discovery of megapolipeptins by genome mining of a Burkholderiales bacteria collection.</title>
        <authorList>
            <person name="Paulo B.S."/>
            <person name="Recchia M.J.J."/>
            <person name="Lee S."/>
            <person name="Fergusson C.H."/>
            <person name="Romanowski S.B."/>
            <person name="Hernandez A."/>
            <person name="Krull N."/>
            <person name="Liu D.Y."/>
            <person name="Cavanagh H."/>
            <person name="Bos A."/>
            <person name="Gray C.A."/>
            <person name="Murphy B.T."/>
            <person name="Linington R.G."/>
            <person name="Eustaquio A.S."/>
        </authorList>
    </citation>
    <scope>NUCLEOTIDE SEQUENCE [LARGE SCALE GENOMIC DNA]</scope>
    <source>
        <strain evidence="1 2">RL18-126-BIB-B</strain>
    </source>
</reference>
<organism evidence="1 2">
    <name type="scientific">Paraburkholderia rhynchosiae</name>
    <dbReference type="NCBI Taxonomy" id="487049"/>
    <lineage>
        <taxon>Bacteria</taxon>
        <taxon>Pseudomonadati</taxon>
        <taxon>Pseudomonadota</taxon>
        <taxon>Betaproteobacteria</taxon>
        <taxon>Burkholderiales</taxon>
        <taxon>Burkholderiaceae</taxon>
        <taxon>Paraburkholderia</taxon>
    </lineage>
</organism>